<comment type="caution">
    <text evidence="1">The sequence shown here is derived from an EMBL/GenBank/DDBJ whole genome shotgun (WGS) entry which is preliminary data.</text>
</comment>
<dbReference type="Gene3D" id="1.20.58.60">
    <property type="match status" value="1"/>
</dbReference>
<dbReference type="Proteomes" id="UP001516400">
    <property type="component" value="Unassembled WGS sequence"/>
</dbReference>
<proteinExistence type="predicted"/>
<evidence type="ECO:0000313" key="2">
    <source>
        <dbReference type="Proteomes" id="UP001516400"/>
    </source>
</evidence>
<accession>A0ABD2PG49</accession>
<dbReference type="SUPFAM" id="SSF46966">
    <property type="entry name" value="Spectrin repeat"/>
    <property type="match status" value="1"/>
</dbReference>
<feature type="non-terminal residue" evidence="1">
    <location>
        <position position="249"/>
    </location>
</feature>
<protein>
    <submittedName>
        <fullName evidence="1">Uncharacterized protein</fullName>
    </submittedName>
</protein>
<dbReference type="EMBL" id="JABFTP020000186">
    <property type="protein sequence ID" value="KAL3289942.1"/>
    <property type="molecule type" value="Genomic_DNA"/>
</dbReference>
<reference evidence="1 2" key="1">
    <citation type="journal article" date="2021" name="BMC Biol.">
        <title>Horizontally acquired antibacterial genes associated with adaptive radiation of ladybird beetles.</title>
        <authorList>
            <person name="Li H.S."/>
            <person name="Tang X.F."/>
            <person name="Huang Y.H."/>
            <person name="Xu Z.Y."/>
            <person name="Chen M.L."/>
            <person name="Du X.Y."/>
            <person name="Qiu B.Y."/>
            <person name="Chen P.T."/>
            <person name="Zhang W."/>
            <person name="Slipinski A."/>
            <person name="Escalona H.E."/>
            <person name="Waterhouse R.M."/>
            <person name="Zwick A."/>
            <person name="Pang H."/>
        </authorList>
    </citation>
    <scope>NUCLEOTIDE SEQUENCE [LARGE SCALE GENOMIC DNA]</scope>
    <source>
        <strain evidence="1">SYSU2018</strain>
    </source>
</reference>
<sequence>MPVGTSFENSAMKTSFSLSSLQAPEFSTPDREIKARQFNSLTKKRVKSPNVRKSWGSTTSSDHRDDFWMSLQENYNYIMDNHLIDKCQEVKSDIALDRKEKERTLDDFIAEYSKLYSLIDNVQEMIYGKEENITDKAIRLQCQSLVLEHSPLMNLLNDRASQLVQSHPEVQEEVTWRLGHLNSKWDTISSILGATECGLCEQDSCLDLDHEIKCLRNWIKTMEEVLQPLDLKTKYSKTEIEAKALELKV</sequence>
<gene>
    <name evidence="1" type="ORF">HHI36_023325</name>
</gene>
<organism evidence="1 2">
    <name type="scientific">Cryptolaemus montrouzieri</name>
    <dbReference type="NCBI Taxonomy" id="559131"/>
    <lineage>
        <taxon>Eukaryota</taxon>
        <taxon>Metazoa</taxon>
        <taxon>Ecdysozoa</taxon>
        <taxon>Arthropoda</taxon>
        <taxon>Hexapoda</taxon>
        <taxon>Insecta</taxon>
        <taxon>Pterygota</taxon>
        <taxon>Neoptera</taxon>
        <taxon>Endopterygota</taxon>
        <taxon>Coleoptera</taxon>
        <taxon>Polyphaga</taxon>
        <taxon>Cucujiformia</taxon>
        <taxon>Coccinelloidea</taxon>
        <taxon>Coccinellidae</taxon>
        <taxon>Scymninae</taxon>
        <taxon>Scymnini</taxon>
        <taxon>Cryptolaemus</taxon>
    </lineage>
</organism>
<name>A0ABD2PG49_9CUCU</name>
<dbReference type="AlphaFoldDB" id="A0ABD2PG49"/>
<keyword evidence="2" id="KW-1185">Reference proteome</keyword>
<evidence type="ECO:0000313" key="1">
    <source>
        <dbReference type="EMBL" id="KAL3289942.1"/>
    </source>
</evidence>